<keyword evidence="2" id="KW-1185">Reference proteome</keyword>
<protein>
    <recommendedName>
        <fullName evidence="3">YbbR-like protein</fullName>
    </recommendedName>
</protein>
<dbReference type="EMBL" id="JAAEAA010000023">
    <property type="protein sequence ID" value="NDK57274.1"/>
    <property type="molecule type" value="Genomic_DNA"/>
</dbReference>
<accession>A0A6B2HC10</accession>
<dbReference type="AlphaFoldDB" id="A0A6B2HC10"/>
<name>A0A6B2HC10_9BACT</name>
<dbReference type="Gene3D" id="2.170.120.40">
    <property type="entry name" value="YbbR-like domain"/>
    <property type="match status" value="1"/>
</dbReference>
<proteinExistence type="predicted"/>
<evidence type="ECO:0000313" key="1">
    <source>
        <dbReference type="EMBL" id="NDK57274.1"/>
    </source>
</evidence>
<comment type="caution">
    <text evidence="1">The sequence shown here is derived from an EMBL/GenBank/DDBJ whole genome shotgun (WGS) entry which is preliminary data.</text>
</comment>
<evidence type="ECO:0000313" key="2">
    <source>
        <dbReference type="Proteomes" id="UP000478546"/>
    </source>
</evidence>
<gene>
    <name evidence="1" type="ORF">GWO68_15225</name>
</gene>
<sequence>MPFEAAKNIVIWFMKPFRPQTKQYWRVVLLCFVAASTFWLLNALNKSYSTQTTYPVKFVYNERLLVPIKPLPEEVVVNVTAKGWKLLRKALRLEVQPAEIHIRNTPRNNYLLGSALRPALVNAMNGLQLNFVVTDTLAFHFDTKVKRTIALRLDPKQKITADGYEVSAPVKLTPDSVTFTGPSSLIEKIPSPLLVRLSNTNLNASTKVDVPISYKDQELVEANITNTEATIKVAPLVQEERQLIPEMVNVPQGKVVAIKPTVVLVRYQLFEDSVVQLNRESFKAILNFANYNPQDSTVTPELIQKPVGVRNVTLMPQRIKVVLQ</sequence>
<dbReference type="Proteomes" id="UP000478546">
    <property type="component" value="Unassembled WGS sequence"/>
</dbReference>
<evidence type="ECO:0008006" key="3">
    <source>
        <dbReference type="Google" id="ProtNLM"/>
    </source>
</evidence>
<organism evidence="1 2">
    <name type="scientific">Pontibacter fetidus</name>
    <dbReference type="NCBI Taxonomy" id="2700082"/>
    <lineage>
        <taxon>Bacteria</taxon>
        <taxon>Pseudomonadati</taxon>
        <taxon>Bacteroidota</taxon>
        <taxon>Cytophagia</taxon>
        <taxon>Cytophagales</taxon>
        <taxon>Hymenobacteraceae</taxon>
        <taxon>Pontibacter</taxon>
    </lineage>
</organism>
<reference evidence="1 2" key="1">
    <citation type="submission" date="2020-01" db="EMBL/GenBank/DDBJ databases">
        <authorList>
            <person name="Kim M.K."/>
        </authorList>
    </citation>
    <scope>NUCLEOTIDE SEQUENCE [LARGE SCALE GENOMIC DNA]</scope>
    <source>
        <strain evidence="1 2">BT213</strain>
    </source>
</reference>